<evidence type="ECO:0000256" key="3">
    <source>
        <dbReference type="SAM" id="SignalP"/>
    </source>
</evidence>
<feature type="signal peptide" evidence="3">
    <location>
        <begin position="1"/>
        <end position="19"/>
    </location>
</feature>
<dbReference type="Gene3D" id="3.40.50.1820">
    <property type="entry name" value="alpha/beta hydrolase"/>
    <property type="match status" value="1"/>
</dbReference>
<keyword evidence="2" id="KW-0378">Hydrolase</keyword>
<dbReference type="SUPFAM" id="SSF53474">
    <property type="entry name" value="alpha/beta-Hydrolases"/>
    <property type="match status" value="1"/>
</dbReference>
<evidence type="ECO:0000313" key="5">
    <source>
        <dbReference type="Proteomes" id="UP000598196"/>
    </source>
</evidence>
<evidence type="ECO:0008006" key="6">
    <source>
        <dbReference type="Google" id="ProtNLM"/>
    </source>
</evidence>
<sequence length="286" mass="29930">MRLTFLLILAILNATSAAAERVDLGGRFYRIDLPTTVAGAPILVALHGGGGNPDQFARASGLAEAAQAAGYAVILPAGSGRGRLLTWNAGYCCAAAAQAAVDDLAFLDAVIADARARFGLSDNRLFLTGMSNGSMLAETYAALRADRVTAVAGVAGTPDVAHLHPRFAVPLLHIHGTADDHVPYTGGVGPSGLTNTDFAAVADLISTFHAPFGRGLVRSERIIDPADDGMRVVEETWLKNGRPALRLLTVEGGGHHWPGGPRAGRRGGTRDISANAEILRFFESFR</sequence>
<dbReference type="PANTHER" id="PTHR43037">
    <property type="entry name" value="UNNAMED PRODUCT-RELATED"/>
    <property type="match status" value="1"/>
</dbReference>
<dbReference type="InterPro" id="IPR010126">
    <property type="entry name" value="Esterase_phb"/>
</dbReference>
<dbReference type="GO" id="GO:0016787">
    <property type="term" value="F:hydrolase activity"/>
    <property type="evidence" value="ECO:0007669"/>
    <property type="project" value="UniProtKB-KW"/>
</dbReference>
<proteinExistence type="predicted"/>
<keyword evidence="5" id="KW-1185">Reference proteome</keyword>
<dbReference type="Proteomes" id="UP000598196">
    <property type="component" value="Unassembled WGS sequence"/>
</dbReference>
<evidence type="ECO:0000313" key="4">
    <source>
        <dbReference type="EMBL" id="GGO27585.1"/>
    </source>
</evidence>
<organism evidence="4 5">
    <name type="scientific">Gemmobacter aquaticus</name>
    <dbReference type="NCBI Taxonomy" id="490185"/>
    <lineage>
        <taxon>Bacteria</taxon>
        <taxon>Pseudomonadati</taxon>
        <taxon>Pseudomonadota</taxon>
        <taxon>Alphaproteobacteria</taxon>
        <taxon>Rhodobacterales</taxon>
        <taxon>Paracoccaceae</taxon>
        <taxon>Gemmobacter</taxon>
    </lineage>
</organism>
<feature type="chain" id="PRO_5037403749" description="Polyhydroxybutyrate depolymerase" evidence="3">
    <location>
        <begin position="20"/>
        <end position="286"/>
    </location>
</feature>
<dbReference type="AlphaFoldDB" id="A0A918DCJ7"/>
<reference evidence="4 5" key="1">
    <citation type="journal article" date="2014" name="Int. J. Syst. Evol. Microbiol.">
        <title>Complete genome sequence of Corynebacterium casei LMG S-19264T (=DSM 44701T), isolated from a smear-ripened cheese.</title>
        <authorList>
            <consortium name="US DOE Joint Genome Institute (JGI-PGF)"/>
            <person name="Walter F."/>
            <person name="Albersmeier A."/>
            <person name="Kalinowski J."/>
            <person name="Ruckert C."/>
        </authorList>
    </citation>
    <scope>NUCLEOTIDE SEQUENCE [LARGE SCALE GENOMIC DNA]</scope>
    <source>
        <strain evidence="4 5">CGMCC 1.7029</strain>
    </source>
</reference>
<gene>
    <name evidence="4" type="ORF">GCM10010991_09470</name>
</gene>
<dbReference type="GO" id="GO:0005576">
    <property type="term" value="C:extracellular region"/>
    <property type="evidence" value="ECO:0007669"/>
    <property type="project" value="InterPro"/>
</dbReference>
<dbReference type="RefSeq" id="WP_158635532.1">
    <property type="nucleotide sequence ID" value="NZ_BMLP01000001.1"/>
</dbReference>
<protein>
    <recommendedName>
        <fullName evidence="6">Polyhydroxybutyrate depolymerase</fullName>
    </recommendedName>
</protein>
<comment type="caution">
    <text evidence="4">The sequence shown here is derived from an EMBL/GenBank/DDBJ whole genome shotgun (WGS) entry which is preliminary data.</text>
</comment>
<dbReference type="InterPro" id="IPR029058">
    <property type="entry name" value="AB_hydrolase_fold"/>
</dbReference>
<accession>A0A918DCJ7</accession>
<dbReference type="EMBL" id="BMLP01000001">
    <property type="protein sequence ID" value="GGO27585.1"/>
    <property type="molecule type" value="Genomic_DNA"/>
</dbReference>
<keyword evidence="1 3" id="KW-0732">Signal</keyword>
<dbReference type="Pfam" id="PF10503">
    <property type="entry name" value="Esterase_PHB"/>
    <property type="match status" value="1"/>
</dbReference>
<dbReference type="OrthoDB" id="9767239at2"/>
<evidence type="ECO:0000256" key="1">
    <source>
        <dbReference type="ARBA" id="ARBA00022729"/>
    </source>
</evidence>
<dbReference type="PANTHER" id="PTHR43037:SF5">
    <property type="entry name" value="FERULOYL ESTERASE"/>
    <property type="match status" value="1"/>
</dbReference>
<evidence type="ECO:0000256" key="2">
    <source>
        <dbReference type="ARBA" id="ARBA00022801"/>
    </source>
</evidence>
<name>A0A918DCJ7_9RHOB</name>
<dbReference type="InterPro" id="IPR050955">
    <property type="entry name" value="Plant_Biomass_Hydrol_Est"/>
</dbReference>